<feature type="transmembrane region" description="Helical" evidence="7">
    <location>
        <begin position="64"/>
        <end position="89"/>
    </location>
</feature>
<evidence type="ECO:0000256" key="3">
    <source>
        <dbReference type="ARBA" id="ARBA00022475"/>
    </source>
</evidence>
<comment type="subcellular location">
    <subcellularLocation>
        <location evidence="1">Cell membrane</location>
        <topology evidence="1">Multi-pass membrane protein</topology>
    </subcellularLocation>
</comment>
<feature type="transmembrane region" description="Helical" evidence="7">
    <location>
        <begin position="109"/>
        <end position="134"/>
    </location>
</feature>
<feature type="domain" description="ABC transmembrane type-1" evidence="8">
    <location>
        <begin position="60"/>
        <end position="249"/>
    </location>
</feature>
<evidence type="ECO:0000313" key="9">
    <source>
        <dbReference type="EMBL" id="SUZ61759.1"/>
    </source>
</evidence>
<evidence type="ECO:0000256" key="4">
    <source>
        <dbReference type="ARBA" id="ARBA00022692"/>
    </source>
</evidence>
<dbReference type="PANTHER" id="PTHR43386">
    <property type="entry name" value="OLIGOPEPTIDE TRANSPORT SYSTEM PERMEASE PROTEIN APPC"/>
    <property type="match status" value="1"/>
</dbReference>
<dbReference type="Gene3D" id="1.10.3720.10">
    <property type="entry name" value="MetI-like"/>
    <property type="match status" value="1"/>
</dbReference>
<dbReference type="SUPFAM" id="SSF161098">
    <property type="entry name" value="MetI-like"/>
    <property type="match status" value="1"/>
</dbReference>
<dbReference type="EMBL" id="UINC01000824">
    <property type="protein sequence ID" value="SUZ61759.1"/>
    <property type="molecule type" value="Genomic_DNA"/>
</dbReference>
<dbReference type="InterPro" id="IPR050366">
    <property type="entry name" value="BP-dependent_transpt_permease"/>
</dbReference>
<protein>
    <recommendedName>
        <fullName evidence="8">ABC transmembrane type-1 domain-containing protein</fullName>
    </recommendedName>
</protein>
<dbReference type="CDD" id="cd06261">
    <property type="entry name" value="TM_PBP2"/>
    <property type="match status" value="1"/>
</dbReference>
<dbReference type="GO" id="GO:0055085">
    <property type="term" value="P:transmembrane transport"/>
    <property type="evidence" value="ECO:0007669"/>
    <property type="project" value="InterPro"/>
</dbReference>
<organism evidence="9">
    <name type="scientific">marine metagenome</name>
    <dbReference type="NCBI Taxonomy" id="408172"/>
    <lineage>
        <taxon>unclassified sequences</taxon>
        <taxon>metagenomes</taxon>
        <taxon>ecological metagenomes</taxon>
    </lineage>
</organism>
<dbReference type="Pfam" id="PF12911">
    <property type="entry name" value="OppC_N"/>
    <property type="match status" value="1"/>
</dbReference>
<feature type="transmembrane region" description="Helical" evidence="7">
    <location>
        <begin position="189"/>
        <end position="209"/>
    </location>
</feature>
<keyword evidence="2" id="KW-0813">Transport</keyword>
<keyword evidence="6 7" id="KW-0472">Membrane</keyword>
<evidence type="ECO:0000256" key="7">
    <source>
        <dbReference type="SAM" id="Phobius"/>
    </source>
</evidence>
<dbReference type="InterPro" id="IPR035906">
    <property type="entry name" value="MetI-like_sf"/>
</dbReference>
<dbReference type="GO" id="GO:0005886">
    <property type="term" value="C:plasma membrane"/>
    <property type="evidence" value="ECO:0007669"/>
    <property type="project" value="UniProtKB-SubCell"/>
</dbReference>
<evidence type="ECO:0000256" key="5">
    <source>
        <dbReference type="ARBA" id="ARBA00022989"/>
    </source>
</evidence>
<feature type="transmembrane region" description="Helical" evidence="7">
    <location>
        <begin position="6"/>
        <end position="23"/>
    </location>
</feature>
<gene>
    <name evidence="9" type="ORF">METZ01_LOCUS14613</name>
</gene>
<name>A0A381P610_9ZZZZ</name>
<keyword evidence="3" id="KW-1003">Cell membrane</keyword>
<feature type="non-terminal residue" evidence="9">
    <location>
        <position position="1"/>
    </location>
</feature>
<evidence type="ECO:0000256" key="2">
    <source>
        <dbReference type="ARBA" id="ARBA00022448"/>
    </source>
</evidence>
<accession>A0A381P610</accession>
<keyword evidence="4 7" id="KW-0812">Transmembrane</keyword>
<sequence>VAGAILLTIIALAVLFGPLVAPYDPQAFHTTVRLQGPSADHWLGTDQFGRDLLSRLLFGARSTIAFGVGATMISVIAGSLIGVTAGVVGGWIDSVIMRGLDGMLAVPDLLFVLLIVTMLGAGTGEAMLAVSIAFTPGMARISRSSVLSIRTREYVLAAVARGESQRYIILSEVIPNAIGPIIVEGTIRVSFAIMIGATLGFLGMGAQPPSTEWGLMVSEARQFMYRSPWVVAVPGLAIAVAAMGFNLFGDALRDAFDPRRSR</sequence>
<proteinExistence type="predicted"/>
<reference evidence="9" key="1">
    <citation type="submission" date="2018-05" db="EMBL/GenBank/DDBJ databases">
        <authorList>
            <person name="Lanie J.A."/>
            <person name="Ng W.-L."/>
            <person name="Kazmierczak K.M."/>
            <person name="Andrzejewski T.M."/>
            <person name="Davidsen T.M."/>
            <person name="Wayne K.J."/>
            <person name="Tettelin H."/>
            <person name="Glass J.I."/>
            <person name="Rusch D."/>
            <person name="Podicherti R."/>
            <person name="Tsui H.-C.T."/>
            <person name="Winkler M.E."/>
        </authorList>
    </citation>
    <scope>NUCLEOTIDE SEQUENCE</scope>
</reference>
<dbReference type="AlphaFoldDB" id="A0A381P610"/>
<evidence type="ECO:0000256" key="6">
    <source>
        <dbReference type="ARBA" id="ARBA00023136"/>
    </source>
</evidence>
<evidence type="ECO:0000256" key="1">
    <source>
        <dbReference type="ARBA" id="ARBA00004651"/>
    </source>
</evidence>
<keyword evidence="5 7" id="KW-1133">Transmembrane helix</keyword>
<dbReference type="Pfam" id="PF00528">
    <property type="entry name" value="BPD_transp_1"/>
    <property type="match status" value="1"/>
</dbReference>
<evidence type="ECO:0000259" key="8">
    <source>
        <dbReference type="PROSITE" id="PS50928"/>
    </source>
</evidence>
<dbReference type="InterPro" id="IPR000515">
    <property type="entry name" value="MetI-like"/>
</dbReference>
<dbReference type="InterPro" id="IPR025966">
    <property type="entry name" value="OppC_N"/>
</dbReference>
<dbReference type="PROSITE" id="PS50928">
    <property type="entry name" value="ABC_TM1"/>
    <property type="match status" value="1"/>
</dbReference>
<dbReference type="PANTHER" id="PTHR43386:SF25">
    <property type="entry name" value="PEPTIDE ABC TRANSPORTER PERMEASE PROTEIN"/>
    <property type="match status" value="1"/>
</dbReference>
<feature type="transmembrane region" description="Helical" evidence="7">
    <location>
        <begin position="229"/>
        <end position="252"/>
    </location>
</feature>